<keyword evidence="3" id="KW-1185">Reference proteome</keyword>
<feature type="compositionally biased region" description="Basic and acidic residues" evidence="1">
    <location>
        <begin position="32"/>
        <end position="44"/>
    </location>
</feature>
<protein>
    <submittedName>
        <fullName evidence="2">Uncharacterized protein</fullName>
    </submittedName>
</protein>
<organism evidence="2 3">
    <name type="scientific">Lagenidium giganteum</name>
    <dbReference type="NCBI Taxonomy" id="4803"/>
    <lineage>
        <taxon>Eukaryota</taxon>
        <taxon>Sar</taxon>
        <taxon>Stramenopiles</taxon>
        <taxon>Oomycota</taxon>
        <taxon>Peronosporomycetes</taxon>
        <taxon>Pythiales</taxon>
        <taxon>Pythiaceae</taxon>
    </lineage>
</organism>
<evidence type="ECO:0000256" key="1">
    <source>
        <dbReference type="SAM" id="MobiDB-lite"/>
    </source>
</evidence>
<dbReference type="AlphaFoldDB" id="A0AAV2YVC4"/>
<feature type="region of interest" description="Disordered" evidence="1">
    <location>
        <begin position="155"/>
        <end position="177"/>
    </location>
</feature>
<evidence type="ECO:0000313" key="2">
    <source>
        <dbReference type="EMBL" id="DAZ99007.1"/>
    </source>
</evidence>
<dbReference type="EMBL" id="DAKRPA010000092">
    <property type="protein sequence ID" value="DAZ99007.1"/>
    <property type="molecule type" value="Genomic_DNA"/>
</dbReference>
<accession>A0AAV2YVC4</accession>
<comment type="caution">
    <text evidence="2">The sequence shown here is derived from an EMBL/GenBank/DDBJ whole genome shotgun (WGS) entry which is preliminary data.</text>
</comment>
<sequence length="196" mass="21268">MTDHASGSAGNNKAMASFLSILSSRSPGGGAEKTDEETKADEDQRTHSMMYVARMKYLDDSDQIKPNMLFMTRKQAQKATLRQDSTTAMVLKKLDVSASNRKAAAGGGTVVTATTAWKKAKASADERSQTWIKRFQAGCHFWQNEETGECRVKPPAGSKLVIPPGEASSMASLDDDEDENVPFPAAFAFLEQQALV</sequence>
<gene>
    <name evidence="2" type="ORF">N0F65_011262</name>
</gene>
<feature type="region of interest" description="Disordered" evidence="1">
    <location>
        <begin position="18"/>
        <end position="44"/>
    </location>
</feature>
<reference evidence="2" key="1">
    <citation type="submission" date="2022-11" db="EMBL/GenBank/DDBJ databases">
        <authorList>
            <person name="Morgan W.R."/>
            <person name="Tartar A."/>
        </authorList>
    </citation>
    <scope>NUCLEOTIDE SEQUENCE</scope>
    <source>
        <strain evidence="2">ARSEF 373</strain>
    </source>
</reference>
<reference evidence="2" key="2">
    <citation type="journal article" date="2023" name="Microbiol Resour">
        <title>Decontamination and Annotation of the Draft Genome Sequence of the Oomycete Lagenidium giganteum ARSEF 373.</title>
        <authorList>
            <person name="Morgan W.R."/>
            <person name="Tartar A."/>
        </authorList>
    </citation>
    <scope>NUCLEOTIDE SEQUENCE</scope>
    <source>
        <strain evidence="2">ARSEF 373</strain>
    </source>
</reference>
<name>A0AAV2YVC4_9STRA</name>
<proteinExistence type="predicted"/>
<dbReference type="Proteomes" id="UP001146120">
    <property type="component" value="Unassembled WGS sequence"/>
</dbReference>
<evidence type="ECO:0000313" key="3">
    <source>
        <dbReference type="Proteomes" id="UP001146120"/>
    </source>
</evidence>